<protein>
    <submittedName>
        <fullName evidence="2">Uncharacterized protein</fullName>
    </submittedName>
</protein>
<reference evidence="2" key="1">
    <citation type="journal article" date="2023" name="Mol. Phylogenet. Evol.">
        <title>Genome-scale phylogeny and comparative genomics of the fungal order Sordariales.</title>
        <authorList>
            <person name="Hensen N."/>
            <person name="Bonometti L."/>
            <person name="Westerberg I."/>
            <person name="Brannstrom I.O."/>
            <person name="Guillou S."/>
            <person name="Cros-Aarteil S."/>
            <person name="Calhoun S."/>
            <person name="Haridas S."/>
            <person name="Kuo A."/>
            <person name="Mondo S."/>
            <person name="Pangilinan J."/>
            <person name="Riley R."/>
            <person name="LaButti K."/>
            <person name="Andreopoulos B."/>
            <person name="Lipzen A."/>
            <person name="Chen C."/>
            <person name="Yan M."/>
            <person name="Daum C."/>
            <person name="Ng V."/>
            <person name="Clum A."/>
            <person name="Steindorff A."/>
            <person name="Ohm R.A."/>
            <person name="Martin F."/>
            <person name="Silar P."/>
            <person name="Natvig D.O."/>
            <person name="Lalanne C."/>
            <person name="Gautier V."/>
            <person name="Ament-Velasquez S.L."/>
            <person name="Kruys A."/>
            <person name="Hutchinson M.I."/>
            <person name="Powell A.J."/>
            <person name="Barry K."/>
            <person name="Miller A.N."/>
            <person name="Grigoriev I.V."/>
            <person name="Debuchy R."/>
            <person name="Gladieux P."/>
            <person name="Hiltunen Thoren M."/>
            <person name="Johannesson H."/>
        </authorList>
    </citation>
    <scope>NUCLEOTIDE SEQUENCE</scope>
    <source>
        <strain evidence="2">CBS 990.96</strain>
    </source>
</reference>
<evidence type="ECO:0000313" key="2">
    <source>
        <dbReference type="EMBL" id="KAK4229373.1"/>
    </source>
</evidence>
<evidence type="ECO:0000313" key="3">
    <source>
        <dbReference type="Proteomes" id="UP001301958"/>
    </source>
</evidence>
<feature type="compositionally biased region" description="Basic and acidic residues" evidence="1">
    <location>
        <begin position="110"/>
        <end position="135"/>
    </location>
</feature>
<gene>
    <name evidence="2" type="ORF">QBC38DRAFT_472734</name>
</gene>
<keyword evidence="3" id="KW-1185">Reference proteome</keyword>
<evidence type="ECO:0000256" key="1">
    <source>
        <dbReference type="SAM" id="MobiDB-lite"/>
    </source>
</evidence>
<dbReference type="AlphaFoldDB" id="A0AAN7BUT3"/>
<dbReference type="EMBL" id="MU865309">
    <property type="protein sequence ID" value="KAK4229373.1"/>
    <property type="molecule type" value="Genomic_DNA"/>
</dbReference>
<reference evidence="2" key="2">
    <citation type="submission" date="2023-05" db="EMBL/GenBank/DDBJ databases">
        <authorList>
            <consortium name="Lawrence Berkeley National Laboratory"/>
            <person name="Steindorff A."/>
            <person name="Hensen N."/>
            <person name="Bonometti L."/>
            <person name="Westerberg I."/>
            <person name="Brannstrom I.O."/>
            <person name="Guillou S."/>
            <person name="Cros-Aarteil S."/>
            <person name="Calhoun S."/>
            <person name="Haridas S."/>
            <person name="Kuo A."/>
            <person name="Mondo S."/>
            <person name="Pangilinan J."/>
            <person name="Riley R."/>
            <person name="Labutti K."/>
            <person name="Andreopoulos B."/>
            <person name="Lipzen A."/>
            <person name="Chen C."/>
            <person name="Yanf M."/>
            <person name="Daum C."/>
            <person name="Ng V."/>
            <person name="Clum A."/>
            <person name="Ohm R."/>
            <person name="Martin F."/>
            <person name="Silar P."/>
            <person name="Natvig D."/>
            <person name="Lalanne C."/>
            <person name="Gautier V."/>
            <person name="Ament-Velasquez S.L."/>
            <person name="Kruys A."/>
            <person name="Hutchinson M.I."/>
            <person name="Powell A.J."/>
            <person name="Barry K."/>
            <person name="Miller A.N."/>
            <person name="Grigoriev I.V."/>
            <person name="Debuchy R."/>
            <person name="Gladieux P."/>
            <person name="Thoren M.H."/>
            <person name="Johannesson H."/>
        </authorList>
    </citation>
    <scope>NUCLEOTIDE SEQUENCE</scope>
    <source>
        <strain evidence="2">CBS 990.96</strain>
    </source>
</reference>
<dbReference type="Proteomes" id="UP001301958">
    <property type="component" value="Unassembled WGS sequence"/>
</dbReference>
<comment type="caution">
    <text evidence="2">The sequence shown here is derived from an EMBL/GenBank/DDBJ whole genome shotgun (WGS) entry which is preliminary data.</text>
</comment>
<name>A0AAN7BUT3_9PEZI</name>
<feature type="region of interest" description="Disordered" evidence="1">
    <location>
        <begin position="81"/>
        <end position="153"/>
    </location>
</feature>
<proteinExistence type="predicted"/>
<dbReference type="PANTHER" id="PTHR42090">
    <property type="match status" value="1"/>
</dbReference>
<sequence>MALLRSSVSQTSRSLIRASLLCTSPSIARVRQFQSGIFSRQEFKGDASTDGEDRNTLKPWTSEYTMSGYDGEVAEKWDTSFNPKNTAPEEEFAKAGNGKNVLEASGANREISKSTDERCEEKTVDRKDRSIESKPSRKHGKYLPFGGTKPAAQ</sequence>
<organism evidence="2 3">
    <name type="scientific">Podospora fimiseda</name>
    <dbReference type="NCBI Taxonomy" id="252190"/>
    <lineage>
        <taxon>Eukaryota</taxon>
        <taxon>Fungi</taxon>
        <taxon>Dikarya</taxon>
        <taxon>Ascomycota</taxon>
        <taxon>Pezizomycotina</taxon>
        <taxon>Sordariomycetes</taxon>
        <taxon>Sordariomycetidae</taxon>
        <taxon>Sordariales</taxon>
        <taxon>Podosporaceae</taxon>
        <taxon>Podospora</taxon>
    </lineage>
</organism>
<dbReference type="PANTHER" id="PTHR42090:SF1">
    <property type="match status" value="1"/>
</dbReference>
<accession>A0AAN7BUT3</accession>